<gene>
    <name evidence="1" type="ORF">QAD02_008106</name>
</gene>
<accession>A0ACC2N5K5</accession>
<organism evidence="1 2">
    <name type="scientific">Eretmocerus hayati</name>
    <dbReference type="NCBI Taxonomy" id="131215"/>
    <lineage>
        <taxon>Eukaryota</taxon>
        <taxon>Metazoa</taxon>
        <taxon>Ecdysozoa</taxon>
        <taxon>Arthropoda</taxon>
        <taxon>Hexapoda</taxon>
        <taxon>Insecta</taxon>
        <taxon>Pterygota</taxon>
        <taxon>Neoptera</taxon>
        <taxon>Endopterygota</taxon>
        <taxon>Hymenoptera</taxon>
        <taxon>Apocrita</taxon>
        <taxon>Proctotrupomorpha</taxon>
        <taxon>Chalcidoidea</taxon>
        <taxon>Aphelinidae</taxon>
        <taxon>Aphelininae</taxon>
        <taxon>Eretmocerus</taxon>
    </lineage>
</organism>
<protein>
    <submittedName>
        <fullName evidence="1">Uncharacterized protein</fullName>
    </submittedName>
</protein>
<proteinExistence type="predicted"/>
<sequence length="323" mass="36985">MAGDNLARGNLWFSFRPVNASFFGDLWGLIYKAVQSNANFNLDEPITIYSHYVTVQRGSGRVKLTHENVFKRSILRVRTDDNLCLPRAIATARIHSERDTERGKNNSLDQEWLQVQRYEGRYRTELAKKLVTDAGVRVPRSGCGVGEIRLQNYLANQSIAVAVYKSRGLDRGERPMFDGSELVIGLKGSIERTLRILYLERAKNYKPILNILKATGSQGYCTTCIKSYRYEDEHRCSEKCPCCLSRSKCDDSTMIKCDTCYRNSFGRECYERHLKPGTYRTIDKKKLSVCEGVYFCRECFKVVRLSHKNKIHGCGVGFCKICD</sequence>
<comment type="caution">
    <text evidence="1">The sequence shown here is derived from an EMBL/GenBank/DDBJ whole genome shotgun (WGS) entry which is preliminary data.</text>
</comment>
<evidence type="ECO:0000313" key="1">
    <source>
        <dbReference type="EMBL" id="KAJ8666444.1"/>
    </source>
</evidence>
<keyword evidence="2" id="KW-1185">Reference proteome</keyword>
<evidence type="ECO:0000313" key="2">
    <source>
        <dbReference type="Proteomes" id="UP001239111"/>
    </source>
</evidence>
<name>A0ACC2N5K5_9HYME</name>
<reference evidence="1" key="1">
    <citation type="submission" date="2023-04" db="EMBL/GenBank/DDBJ databases">
        <title>A chromosome-level genome assembly of the parasitoid wasp Eretmocerus hayati.</title>
        <authorList>
            <person name="Zhong Y."/>
            <person name="Liu S."/>
            <person name="Liu Y."/>
        </authorList>
    </citation>
    <scope>NUCLEOTIDE SEQUENCE</scope>
    <source>
        <strain evidence="1">ZJU_SS_LIU_2023</strain>
    </source>
</reference>
<dbReference type="Proteomes" id="UP001239111">
    <property type="component" value="Chromosome 4"/>
</dbReference>
<dbReference type="EMBL" id="CM056744">
    <property type="protein sequence ID" value="KAJ8666444.1"/>
    <property type="molecule type" value="Genomic_DNA"/>
</dbReference>